<dbReference type="OrthoDB" id="9777859at2"/>
<dbReference type="InterPro" id="IPR023631">
    <property type="entry name" value="Amidase_dom"/>
</dbReference>
<feature type="domain" description="Amidase" evidence="2">
    <location>
        <begin position="26"/>
        <end position="438"/>
    </location>
</feature>
<evidence type="ECO:0000313" key="4">
    <source>
        <dbReference type="Proteomes" id="UP000244898"/>
    </source>
</evidence>
<dbReference type="InterPro" id="IPR000120">
    <property type="entry name" value="Amidase"/>
</dbReference>
<feature type="compositionally biased region" description="Polar residues" evidence="1">
    <location>
        <begin position="130"/>
        <end position="143"/>
    </location>
</feature>
<dbReference type="PANTHER" id="PTHR11895">
    <property type="entry name" value="TRANSAMIDASE"/>
    <property type="match status" value="1"/>
</dbReference>
<organism evidence="3 4">
    <name type="scientific">Falsiruegeria mediterranea M17</name>
    <dbReference type="NCBI Taxonomy" id="1200281"/>
    <lineage>
        <taxon>Bacteria</taxon>
        <taxon>Pseudomonadati</taxon>
        <taxon>Pseudomonadota</taxon>
        <taxon>Alphaproteobacteria</taxon>
        <taxon>Rhodobacterales</taxon>
        <taxon>Roseobacteraceae</taxon>
        <taxon>Falsiruegeria</taxon>
    </lineage>
</organism>
<name>A0A2R8CFC4_9RHOB</name>
<keyword evidence="3" id="KW-0378">Hydrolase</keyword>
<dbReference type="EC" id="3.5.1.13" evidence="3"/>
<dbReference type="InterPro" id="IPR036928">
    <property type="entry name" value="AS_sf"/>
</dbReference>
<dbReference type="PANTHER" id="PTHR11895:SF76">
    <property type="entry name" value="INDOLEACETAMIDE HYDROLASE"/>
    <property type="match status" value="1"/>
</dbReference>
<dbReference type="EMBL" id="ONZG01000017">
    <property type="protein sequence ID" value="SPJ31162.1"/>
    <property type="molecule type" value="Genomic_DNA"/>
</dbReference>
<dbReference type="GO" id="GO:0047680">
    <property type="term" value="F:aryl-acylamidase activity"/>
    <property type="evidence" value="ECO:0007669"/>
    <property type="project" value="UniProtKB-EC"/>
</dbReference>
<dbReference type="Pfam" id="PF01425">
    <property type="entry name" value="Amidase"/>
    <property type="match status" value="1"/>
</dbReference>
<evidence type="ECO:0000313" key="3">
    <source>
        <dbReference type="EMBL" id="SPJ31162.1"/>
    </source>
</evidence>
<gene>
    <name evidence="3" type="primary">aam_3</name>
    <name evidence="3" type="ORF">TRM7615_04703</name>
</gene>
<dbReference type="RefSeq" id="WP_108792324.1">
    <property type="nucleotide sequence ID" value="NZ_ONZG01000017.1"/>
</dbReference>
<evidence type="ECO:0000259" key="2">
    <source>
        <dbReference type="Pfam" id="PF01425"/>
    </source>
</evidence>
<protein>
    <submittedName>
        <fullName evidence="3">Acylamidase</fullName>
        <ecNumber evidence="3">3.5.1.13</ecNumber>
    </submittedName>
</protein>
<dbReference type="Proteomes" id="UP000244898">
    <property type="component" value="Unassembled WGS sequence"/>
</dbReference>
<proteinExistence type="predicted"/>
<keyword evidence="4" id="KW-1185">Reference proteome</keyword>
<reference evidence="4" key="1">
    <citation type="submission" date="2018-03" db="EMBL/GenBank/DDBJ databases">
        <authorList>
            <person name="Rodrigo-Torres L."/>
            <person name="Arahal R. D."/>
            <person name="Lucena T."/>
        </authorList>
    </citation>
    <scope>NUCLEOTIDE SEQUENCE [LARGE SCALE GENOMIC DNA]</scope>
    <source>
        <strain evidence="4">CECT 7615</strain>
    </source>
</reference>
<evidence type="ECO:0000256" key="1">
    <source>
        <dbReference type="SAM" id="MobiDB-lite"/>
    </source>
</evidence>
<dbReference type="SUPFAM" id="SSF75304">
    <property type="entry name" value="Amidase signature (AS) enzymes"/>
    <property type="match status" value="1"/>
</dbReference>
<dbReference type="Gene3D" id="3.90.1300.10">
    <property type="entry name" value="Amidase signature (AS) domain"/>
    <property type="match status" value="1"/>
</dbReference>
<sequence>MTDITNLSSVDMAQQIRAGALTATQVLAAHRDRVEAVNGVVNAFVTLDWEAAQIRTAELDHMAAQGRFAGPLHGVPIAIKDVFETKSLRTTYGSKSFETHVPDADALHVKRLRDAGAVIFGKTNTPEFAFSGQTSNPVSGTTRNPHDPAKTVAGSSGGAAAALAAGMTPLADGSDLGGSTRTPAAWCGVVGYRPTSGLIPYDPNPTPFDGLSIPGPMARNVSDLTLMLEVMQGNTMAQPLGYWFEPPSLAKLNAPVEPRKLALSLAPFGASVDPSIQAAIAPVADLCRAVGWQIKEDAPDLAPLLPFGGLIRGLSALGYRDAIQPDMAQASPSFVRACAAGEGLNLQDYIDYRRVRTQVWQATARFFEAHDFALWPTTTGLAFSADQPDHDLPEDWRSVTLTPVMELPSISIPFGTSSDGMPVGLHITGPRGSDAKLLRFARWIERTVSGDIR</sequence>
<feature type="region of interest" description="Disordered" evidence="1">
    <location>
        <begin position="130"/>
        <end position="155"/>
    </location>
</feature>
<accession>A0A2R8CFC4</accession>
<dbReference type="AlphaFoldDB" id="A0A2R8CFC4"/>